<dbReference type="AlphaFoldDB" id="A0A177JQZ5"/>
<proteinExistence type="predicted"/>
<accession>A0A177JQZ5</accession>
<reference evidence="2 3" key="1">
    <citation type="submission" date="2016-02" db="EMBL/GenBank/DDBJ databases">
        <authorList>
            <person name="Wen L."/>
            <person name="He K."/>
            <person name="Yang H."/>
        </authorList>
    </citation>
    <scope>NUCLEOTIDE SEQUENCE [LARGE SCALE GENOMIC DNA]</scope>
    <source>
        <strain evidence="2 3">CD09_2</strain>
    </source>
</reference>
<dbReference type="OrthoDB" id="7284210at2"/>
<evidence type="ECO:0000313" key="2">
    <source>
        <dbReference type="EMBL" id="OAH43214.1"/>
    </source>
</evidence>
<gene>
    <name evidence="2" type="ORF">AX777_16105</name>
</gene>
<protein>
    <submittedName>
        <fullName evidence="2">Conjugal transfer protein TraD</fullName>
    </submittedName>
</protein>
<dbReference type="Proteomes" id="UP000077262">
    <property type="component" value="Unassembled WGS sequence"/>
</dbReference>
<name>A0A177JQZ5_SPHYA</name>
<organism evidence="2 3">
    <name type="scientific">Sphingobium yanoikuyae</name>
    <name type="common">Sphingomonas yanoikuyae</name>
    <dbReference type="NCBI Taxonomy" id="13690"/>
    <lineage>
        <taxon>Bacteria</taxon>
        <taxon>Pseudomonadati</taxon>
        <taxon>Pseudomonadota</taxon>
        <taxon>Alphaproteobacteria</taxon>
        <taxon>Sphingomonadales</taxon>
        <taxon>Sphingomonadaceae</taxon>
        <taxon>Sphingobium</taxon>
    </lineage>
</organism>
<evidence type="ECO:0000256" key="1">
    <source>
        <dbReference type="SAM" id="MobiDB-lite"/>
    </source>
</evidence>
<dbReference type="RefSeq" id="WP_063976544.1">
    <property type="nucleotide sequence ID" value="NZ_LSTR01000036.1"/>
</dbReference>
<feature type="region of interest" description="Disordered" evidence="1">
    <location>
        <begin position="76"/>
        <end position="108"/>
    </location>
</feature>
<feature type="compositionally biased region" description="Polar residues" evidence="1">
    <location>
        <begin position="98"/>
        <end position="108"/>
    </location>
</feature>
<dbReference type="InterPro" id="IPR009444">
    <property type="entry name" value="Conjugal_tfr_TraD_a-type"/>
</dbReference>
<dbReference type="EMBL" id="LSTR01000036">
    <property type="protein sequence ID" value="OAH43214.1"/>
    <property type="molecule type" value="Genomic_DNA"/>
</dbReference>
<comment type="caution">
    <text evidence="2">The sequence shown here is derived from an EMBL/GenBank/DDBJ whole genome shotgun (WGS) entry which is preliminary data.</text>
</comment>
<sequence length="108" mass="11255">MRKPRDYDAELRALTDKARQLKIRKQSQLGELVMATGADGLSAEELAGALLAAVSNSRDAEREAWRKRGAAFFSGQRHDAGSGAYGKPGSAAPGGGRAQSTNAEPGAA</sequence>
<dbReference type="Pfam" id="PF06412">
    <property type="entry name" value="TraD"/>
    <property type="match status" value="1"/>
</dbReference>
<evidence type="ECO:0000313" key="3">
    <source>
        <dbReference type="Proteomes" id="UP000077262"/>
    </source>
</evidence>